<dbReference type="PANTHER" id="PTHR10644">
    <property type="entry name" value="DNA REPAIR/RNA PROCESSING CPSF FAMILY"/>
    <property type="match status" value="1"/>
</dbReference>
<name>A0AA39Y025_9PEZI</name>
<dbReference type="Pfam" id="PF23726">
    <property type="entry name" value="Beta-prop_RSE1_2nd"/>
    <property type="match status" value="1"/>
</dbReference>
<feature type="domain" description="RSE1/DDB1/CPSF1 first beta-propeller" evidence="1">
    <location>
        <begin position="57"/>
        <end position="464"/>
    </location>
</feature>
<dbReference type="EMBL" id="JAULSV010000005">
    <property type="protein sequence ID" value="KAK0643484.1"/>
    <property type="molecule type" value="Genomic_DNA"/>
</dbReference>
<evidence type="ECO:0000259" key="1">
    <source>
        <dbReference type="Pfam" id="PF10433"/>
    </source>
</evidence>
<dbReference type="InterPro" id="IPR018846">
    <property type="entry name" value="Beta-prop_RSE1/DDB1/CPSF1_1st"/>
</dbReference>
<dbReference type="Gene3D" id="2.130.10.10">
    <property type="entry name" value="YVTN repeat-like/Quinoprotein amine dehydrogenase"/>
    <property type="match status" value="3"/>
</dbReference>
<dbReference type="InterPro" id="IPR058543">
    <property type="entry name" value="Beta-prop_RSE1/DDB1/CPSF1_2nd"/>
</dbReference>
<dbReference type="Pfam" id="PF10433">
    <property type="entry name" value="Beta-prop_RSE1_1st"/>
    <property type="match status" value="1"/>
</dbReference>
<dbReference type="Proteomes" id="UP001174936">
    <property type="component" value="Unassembled WGS sequence"/>
</dbReference>
<dbReference type="InterPro" id="IPR015943">
    <property type="entry name" value="WD40/YVTN_repeat-like_dom_sf"/>
</dbReference>
<proteinExistence type="predicted"/>
<sequence>MAFQTNVLRGGEWVTETINLQAVLKAGSGTPGQKKQRLLKPPQCGILTRTVVESHLVNSILPVRLRSPRHNDVAFIGVSLVFAFGHLDHDVRIRELRRDGQLKEVARKSDFGSRIRNACVLGSFDIREAEHEAYTRAPVKTEDGTSAPFGVPSSSSMPTDLALRLPPQLLMVVLECGDCVFLFMQQGSDGRLGFVTSRCPSPREQLVYPGFHLAIDPSSRYMVLACAQDFFVVYELESLGTLSEKYLRKEPLVPVKTQRPRSVQGVIHKVHFLYPRPGDDHHIILLLIVVRNGRSRMITYEWELGDDLRMVFAEEKHGHRMPVENQMPVLIIPLTVRSAFIAISPDQVAVCTEGLYGPPNFETIEMHNPPPTRNYHGRHQPLWTAWARPFRLSPYFEGRDCIYLAREDGVVIFIEADSESALDRSTFMDTFDSNISSAFTCLFDQYTDVLIMGSDSGPGAIWKVPARQPLELLGTLPNWSPSVDFVTTDEFSTWSQEIGGSGSKMIPWTNRQPRKPDRVFATSGHGKKGSITEYRYGLKAGIGLDLEYGAEVKEAWLLPSRNAVEEKGFHLLLSMPDCSALLHLSEDLATARMARSELLAYDLSASTLALSYSGQVIVQVTMRSVVLIGLENSTRFSLAEILPSIPKLVVSDACIQGDYIAISTHTDAQYRVHTFRLDMTRLFVTRHRTIDVDGDITCLAMGAGNTVLVGVWKDGRAVLGKTILQPESVGNDTDALEVADLQLAVAQANPSANSNDTPLEAVSSIASAWGSILIGTRSGEVIKVTGSKVECEKFGLTTAKITCGRSPDNGGSTVLVTCDRNIVLLRDHGTESALFDSARSKDKLRVWPVDASNLSAPAPPVDYAIAVDLPSGGPDVTPMLMISGTKLLLAELQLQPGPVHRHLPVGGTPMKVIYSHHLQCLVAAVNKEDKPTLMFIDPDTGEDLGRPVDKKTNTAVDFISGLGKPGDRIFGLTEWEFKKDGNLWRYILVTTKGGRLIVVSATRNEAREDRPPSIRYWMQFQRKGFDRPVYSVVGYDEGLIYCVGQTIHWDVLDTTDKKLKEVKTFALGSPATGLRIANGKLMALTSRDSLEIINHSPGNGEATGQSHVDPKPRNAIHMIEVAGTQPDEPLGSVTLIADRDCGVAGLWVPWQTPGRDCEVVFEAELPTSIRRFRRGRTRPIWEQSQHAPKYGRLVSTVDDAEILGMSLDGSMQHFTLLSIDAWRLLRFLQNIALTNEELYPFTHERIDDYSDFNPEPRMDRGLEMHVDGDMLRRCLEKRALQRLLSWPDHEARFVGLLGALDGGKHTAGLTLPGSREALFEVAYDILDYFLRPVL</sequence>
<comment type="caution">
    <text evidence="3">The sequence shown here is derived from an EMBL/GenBank/DDBJ whole genome shotgun (WGS) entry which is preliminary data.</text>
</comment>
<dbReference type="InterPro" id="IPR050358">
    <property type="entry name" value="RSE1/DDB1/CFT1"/>
</dbReference>
<evidence type="ECO:0000313" key="3">
    <source>
        <dbReference type="EMBL" id="KAK0643484.1"/>
    </source>
</evidence>
<reference evidence="3" key="1">
    <citation type="submission" date="2023-06" db="EMBL/GenBank/DDBJ databases">
        <title>Genome-scale phylogeny and comparative genomics of the fungal order Sordariales.</title>
        <authorList>
            <consortium name="Lawrence Berkeley National Laboratory"/>
            <person name="Hensen N."/>
            <person name="Bonometti L."/>
            <person name="Westerberg I."/>
            <person name="Brannstrom I.O."/>
            <person name="Guillou S."/>
            <person name="Cros-Aarteil S."/>
            <person name="Calhoun S."/>
            <person name="Haridas S."/>
            <person name="Kuo A."/>
            <person name="Mondo S."/>
            <person name="Pangilinan J."/>
            <person name="Riley R."/>
            <person name="Labutti K."/>
            <person name="Andreopoulos B."/>
            <person name="Lipzen A."/>
            <person name="Chen C."/>
            <person name="Yanf M."/>
            <person name="Daum C."/>
            <person name="Ng V."/>
            <person name="Clum A."/>
            <person name="Steindorff A."/>
            <person name="Ohm R."/>
            <person name="Martin F."/>
            <person name="Silar P."/>
            <person name="Natvig D."/>
            <person name="Lalanne C."/>
            <person name="Gautier V."/>
            <person name="Ament-Velasquez S.L."/>
            <person name="Kruys A."/>
            <person name="Hutchinson M.I."/>
            <person name="Powell A.J."/>
            <person name="Barry K."/>
            <person name="Miller A.N."/>
            <person name="Grigoriev I.V."/>
            <person name="Debuchy R."/>
            <person name="Gladieux P."/>
            <person name="Thoren M.H."/>
            <person name="Johannesson H."/>
        </authorList>
    </citation>
    <scope>NUCLEOTIDE SEQUENCE</scope>
    <source>
        <strain evidence="3">SMH2532-1</strain>
    </source>
</reference>
<feature type="domain" description="RSE1/DDB1/CPSF1 second beta-propeller" evidence="2">
    <location>
        <begin position="556"/>
        <end position="828"/>
    </location>
</feature>
<evidence type="ECO:0000313" key="4">
    <source>
        <dbReference type="Proteomes" id="UP001174936"/>
    </source>
</evidence>
<evidence type="ECO:0000259" key="2">
    <source>
        <dbReference type="Pfam" id="PF23726"/>
    </source>
</evidence>
<organism evidence="3 4">
    <name type="scientific">Cercophora newfieldiana</name>
    <dbReference type="NCBI Taxonomy" id="92897"/>
    <lineage>
        <taxon>Eukaryota</taxon>
        <taxon>Fungi</taxon>
        <taxon>Dikarya</taxon>
        <taxon>Ascomycota</taxon>
        <taxon>Pezizomycotina</taxon>
        <taxon>Sordariomycetes</taxon>
        <taxon>Sordariomycetidae</taxon>
        <taxon>Sordariales</taxon>
        <taxon>Lasiosphaeriaceae</taxon>
        <taxon>Cercophora</taxon>
    </lineage>
</organism>
<protein>
    <submittedName>
        <fullName evidence="3">Mono-functional DNA-alkylating methyl methanesulfonate N-term-domain-containing protein</fullName>
    </submittedName>
</protein>
<accession>A0AA39Y025</accession>
<keyword evidence="4" id="KW-1185">Reference proteome</keyword>
<gene>
    <name evidence="3" type="ORF">B0T16DRAFT_355076</name>
</gene>